<proteinExistence type="predicted"/>
<gene>
    <name evidence="1" type="ORF">C8F04DRAFT_626099</name>
</gene>
<protein>
    <recommendedName>
        <fullName evidence="3">F-box domain-containing protein</fullName>
    </recommendedName>
</protein>
<evidence type="ECO:0000313" key="2">
    <source>
        <dbReference type="Proteomes" id="UP001218188"/>
    </source>
</evidence>
<evidence type="ECO:0008006" key="3">
    <source>
        <dbReference type="Google" id="ProtNLM"/>
    </source>
</evidence>
<dbReference type="AlphaFoldDB" id="A0AAD6STN8"/>
<sequence>MTTIQDVWDQIISCLDDSQQDLRSCALVSRSWTARTQYHLFRRVLIPGPDFLNPETVHNPCGRLGQILSGSPHLIPFIRILDVPFTTEVLAPICAMGLTHLEFIAFALGHSNTTDSTPDPIFDYAQHLIALPSIQKLGFSAARVQPGYNLTGMTRIFCELSLRLEHLRFSGFYCGIPEAPAARLRRPRIKVLQLDSSSLGEYFIHPHCPFDLTQLMDFTLSHEMSRAMAKALELGRLTLKRLACLPGKYAHRAVLRSDFDFGTDALVNQRVELSRFPSLANLVVLGPQAKLAAIAHSISQSDLDTQNCIETITLILFFDGRDWYEEDGRIGKLDTLLSEMPVLVKVDITFQMPLNVARDGTQRLRSAFPKLDARGVLELTAA</sequence>
<organism evidence="1 2">
    <name type="scientific">Mycena alexandri</name>
    <dbReference type="NCBI Taxonomy" id="1745969"/>
    <lineage>
        <taxon>Eukaryota</taxon>
        <taxon>Fungi</taxon>
        <taxon>Dikarya</taxon>
        <taxon>Basidiomycota</taxon>
        <taxon>Agaricomycotina</taxon>
        <taxon>Agaricomycetes</taxon>
        <taxon>Agaricomycetidae</taxon>
        <taxon>Agaricales</taxon>
        <taxon>Marasmiineae</taxon>
        <taxon>Mycenaceae</taxon>
        <taxon>Mycena</taxon>
    </lineage>
</organism>
<dbReference type="EMBL" id="JARJCM010000065">
    <property type="protein sequence ID" value="KAJ7033510.1"/>
    <property type="molecule type" value="Genomic_DNA"/>
</dbReference>
<comment type="caution">
    <text evidence="1">The sequence shown here is derived from an EMBL/GenBank/DDBJ whole genome shotgun (WGS) entry which is preliminary data.</text>
</comment>
<reference evidence="1" key="1">
    <citation type="submission" date="2023-03" db="EMBL/GenBank/DDBJ databases">
        <title>Massive genome expansion in bonnet fungi (Mycena s.s.) driven by repeated elements and novel gene families across ecological guilds.</title>
        <authorList>
            <consortium name="Lawrence Berkeley National Laboratory"/>
            <person name="Harder C.B."/>
            <person name="Miyauchi S."/>
            <person name="Viragh M."/>
            <person name="Kuo A."/>
            <person name="Thoen E."/>
            <person name="Andreopoulos B."/>
            <person name="Lu D."/>
            <person name="Skrede I."/>
            <person name="Drula E."/>
            <person name="Henrissat B."/>
            <person name="Morin E."/>
            <person name="Kohler A."/>
            <person name="Barry K."/>
            <person name="LaButti K."/>
            <person name="Morin E."/>
            <person name="Salamov A."/>
            <person name="Lipzen A."/>
            <person name="Mereny Z."/>
            <person name="Hegedus B."/>
            <person name="Baldrian P."/>
            <person name="Stursova M."/>
            <person name="Weitz H."/>
            <person name="Taylor A."/>
            <person name="Grigoriev I.V."/>
            <person name="Nagy L.G."/>
            <person name="Martin F."/>
            <person name="Kauserud H."/>
        </authorList>
    </citation>
    <scope>NUCLEOTIDE SEQUENCE</scope>
    <source>
        <strain evidence="1">CBHHK200</strain>
    </source>
</reference>
<dbReference type="Proteomes" id="UP001218188">
    <property type="component" value="Unassembled WGS sequence"/>
</dbReference>
<keyword evidence="2" id="KW-1185">Reference proteome</keyword>
<evidence type="ECO:0000313" key="1">
    <source>
        <dbReference type="EMBL" id="KAJ7033510.1"/>
    </source>
</evidence>
<name>A0AAD6STN8_9AGAR</name>
<accession>A0AAD6STN8</accession>